<keyword evidence="3" id="KW-0238">DNA-binding</keyword>
<dbReference type="Gene3D" id="3.40.190.290">
    <property type="match status" value="1"/>
</dbReference>
<comment type="similarity">
    <text evidence="1">Belongs to the LysR transcriptional regulatory family.</text>
</comment>
<keyword evidence="4" id="KW-0804">Transcription</keyword>
<dbReference type="PANTHER" id="PTHR30419:SF14">
    <property type="entry name" value="LYSR FAMILY TRANSCRIPTIONAL REGULATOR"/>
    <property type="match status" value="1"/>
</dbReference>
<dbReference type="AlphaFoldDB" id="A0A494XKW1"/>
<gene>
    <name evidence="6" type="ORF">D7S86_19115</name>
</gene>
<dbReference type="RefSeq" id="WP_121088588.1">
    <property type="nucleotide sequence ID" value="NZ_RBZU01000009.1"/>
</dbReference>
<dbReference type="SUPFAM" id="SSF53850">
    <property type="entry name" value="Periplasmic binding protein-like II"/>
    <property type="match status" value="1"/>
</dbReference>
<dbReference type="PRINTS" id="PR00039">
    <property type="entry name" value="HTHLYSR"/>
</dbReference>
<dbReference type="InterPro" id="IPR036390">
    <property type="entry name" value="WH_DNA-bd_sf"/>
</dbReference>
<proteinExistence type="inferred from homology"/>
<evidence type="ECO:0000256" key="3">
    <source>
        <dbReference type="ARBA" id="ARBA00023125"/>
    </source>
</evidence>
<keyword evidence="7" id="KW-1185">Reference proteome</keyword>
<evidence type="ECO:0000313" key="6">
    <source>
        <dbReference type="EMBL" id="RKP50371.1"/>
    </source>
</evidence>
<evidence type="ECO:0000256" key="1">
    <source>
        <dbReference type="ARBA" id="ARBA00009437"/>
    </source>
</evidence>
<comment type="caution">
    <text evidence="6">The sequence shown here is derived from an EMBL/GenBank/DDBJ whole genome shotgun (WGS) entry which is preliminary data.</text>
</comment>
<dbReference type="GO" id="GO:0003700">
    <property type="term" value="F:DNA-binding transcription factor activity"/>
    <property type="evidence" value="ECO:0007669"/>
    <property type="project" value="InterPro"/>
</dbReference>
<dbReference type="GO" id="GO:0005829">
    <property type="term" value="C:cytosol"/>
    <property type="evidence" value="ECO:0007669"/>
    <property type="project" value="TreeGrafter"/>
</dbReference>
<dbReference type="Pfam" id="PF00126">
    <property type="entry name" value="HTH_1"/>
    <property type="match status" value="1"/>
</dbReference>
<dbReference type="PANTHER" id="PTHR30419">
    <property type="entry name" value="HTH-TYPE TRANSCRIPTIONAL REGULATOR YBHD"/>
    <property type="match status" value="1"/>
</dbReference>
<dbReference type="Pfam" id="PF03466">
    <property type="entry name" value="LysR_substrate"/>
    <property type="match status" value="1"/>
</dbReference>
<evidence type="ECO:0000256" key="2">
    <source>
        <dbReference type="ARBA" id="ARBA00023015"/>
    </source>
</evidence>
<dbReference type="SUPFAM" id="SSF46785">
    <property type="entry name" value="Winged helix' DNA-binding domain"/>
    <property type="match status" value="1"/>
</dbReference>
<dbReference type="FunFam" id="1.10.10.10:FF:000001">
    <property type="entry name" value="LysR family transcriptional regulator"/>
    <property type="match status" value="1"/>
</dbReference>
<dbReference type="Proteomes" id="UP000270342">
    <property type="component" value="Unassembled WGS sequence"/>
</dbReference>
<dbReference type="InterPro" id="IPR005119">
    <property type="entry name" value="LysR_subst-bd"/>
</dbReference>
<dbReference type="GO" id="GO:0003677">
    <property type="term" value="F:DNA binding"/>
    <property type="evidence" value="ECO:0007669"/>
    <property type="project" value="UniProtKB-KW"/>
</dbReference>
<evidence type="ECO:0000259" key="5">
    <source>
        <dbReference type="PROSITE" id="PS50931"/>
    </source>
</evidence>
<reference evidence="6 7" key="1">
    <citation type="submission" date="2018-10" db="EMBL/GenBank/DDBJ databases">
        <title>Robbsia sp. DHC34, isolated from soil.</title>
        <authorList>
            <person name="Gao Z.-H."/>
            <person name="Qiu L.-H."/>
        </authorList>
    </citation>
    <scope>NUCLEOTIDE SEQUENCE [LARGE SCALE GENOMIC DNA]</scope>
    <source>
        <strain evidence="6 7">DHC34</strain>
    </source>
</reference>
<name>A0A494XKW1_9BURK</name>
<dbReference type="InterPro" id="IPR050950">
    <property type="entry name" value="HTH-type_LysR_regulators"/>
</dbReference>
<dbReference type="InterPro" id="IPR036388">
    <property type="entry name" value="WH-like_DNA-bd_sf"/>
</dbReference>
<evidence type="ECO:0000313" key="7">
    <source>
        <dbReference type="Proteomes" id="UP000270342"/>
    </source>
</evidence>
<protein>
    <submittedName>
        <fullName evidence="6">LysR family transcriptional regulator</fullName>
    </submittedName>
</protein>
<dbReference type="InterPro" id="IPR000847">
    <property type="entry name" value="LysR_HTH_N"/>
</dbReference>
<dbReference type="OrthoDB" id="8437302at2"/>
<keyword evidence="2" id="KW-0805">Transcription regulation</keyword>
<organism evidence="6 7">
    <name type="scientific">Pararobbsia silviterrae</name>
    <dbReference type="NCBI Taxonomy" id="1792498"/>
    <lineage>
        <taxon>Bacteria</taxon>
        <taxon>Pseudomonadati</taxon>
        <taxon>Pseudomonadota</taxon>
        <taxon>Betaproteobacteria</taxon>
        <taxon>Burkholderiales</taxon>
        <taxon>Burkholderiaceae</taxon>
        <taxon>Pararobbsia</taxon>
    </lineage>
</organism>
<dbReference type="EMBL" id="RBZU01000009">
    <property type="protein sequence ID" value="RKP50371.1"/>
    <property type="molecule type" value="Genomic_DNA"/>
</dbReference>
<dbReference type="PROSITE" id="PS50931">
    <property type="entry name" value="HTH_LYSR"/>
    <property type="match status" value="1"/>
</dbReference>
<accession>A0A494XKW1</accession>
<sequence length="304" mass="32814">MNVTLRQLRVFMEVARLASFSKAGQKIGLTQSAVSRSIRELEDELGLKLLDRTTREVVLTEAGLNLVASVSRLLAELDGALREIREIGEQRRGRVVVAAAPTVSARVMPLAVAQCNAQHRYIALSLRDEVQYDVLRKVKSGEVDFGVVIAPLLDPIAADGLVLEPVMTDSFSVVCRVDHPLAFSDAIGWASLQGERLVLLDSASGSRPLIEKVFRDHGIEPVVVQEMAHPASVFGLVDAGVGISVLPNLALPLPAGLSLVARPLVPTAERTVALVRRRDRSLSPAADAVWQIVRDVPLRLGQGV</sequence>
<evidence type="ECO:0000256" key="4">
    <source>
        <dbReference type="ARBA" id="ARBA00023163"/>
    </source>
</evidence>
<dbReference type="Gene3D" id="1.10.10.10">
    <property type="entry name" value="Winged helix-like DNA-binding domain superfamily/Winged helix DNA-binding domain"/>
    <property type="match status" value="1"/>
</dbReference>
<dbReference type="CDD" id="cd08440">
    <property type="entry name" value="PBP2_LTTR_like_4"/>
    <property type="match status" value="1"/>
</dbReference>
<feature type="domain" description="HTH lysR-type" evidence="5">
    <location>
        <begin position="3"/>
        <end position="60"/>
    </location>
</feature>